<dbReference type="AlphaFoldDB" id="A0A4Y8PWV1"/>
<dbReference type="PANTHER" id="PTHR14969:SF62">
    <property type="entry name" value="DECAPRENYLPHOSPHORYL-5-PHOSPHORIBOSE PHOSPHATASE RV3807C-RELATED"/>
    <property type="match status" value="1"/>
</dbReference>
<protein>
    <submittedName>
        <fullName evidence="9">Phosphatase PAP2 family protein</fullName>
    </submittedName>
</protein>
<feature type="transmembrane region" description="Helical" evidence="7">
    <location>
        <begin position="59"/>
        <end position="79"/>
    </location>
</feature>
<dbReference type="Pfam" id="PF01569">
    <property type="entry name" value="PAP2"/>
    <property type="match status" value="1"/>
</dbReference>
<comment type="subcellular location">
    <subcellularLocation>
        <location evidence="1">Cell membrane</location>
        <topology evidence="1">Multi-pass membrane protein</topology>
    </subcellularLocation>
</comment>
<dbReference type="GO" id="GO:0016787">
    <property type="term" value="F:hydrolase activity"/>
    <property type="evidence" value="ECO:0007669"/>
    <property type="project" value="UniProtKB-KW"/>
</dbReference>
<gene>
    <name evidence="9" type="ORF">B5M42_18215</name>
</gene>
<sequence length="175" mass="18550">MHKITGRLQRWEQHSFRFVNQRLRHVWLDRLFTAVTHLGGASCTIAASLSLALLGTGPLHTAALQAAVALAVSHLPVAVMKKACRRPRPYLVLPGTHTGAKPLKDYSFPSGHSTAIASVVLPFVGAFPMLGPALLPLALLVTLSRIYLGLHYPSDCLAGSAIGTLAACGTAALWG</sequence>
<evidence type="ECO:0000256" key="6">
    <source>
        <dbReference type="ARBA" id="ARBA00023136"/>
    </source>
</evidence>
<dbReference type="PANTHER" id="PTHR14969">
    <property type="entry name" value="SPHINGOSINE-1-PHOSPHATE PHOSPHOHYDROLASE"/>
    <property type="match status" value="1"/>
</dbReference>
<accession>A0A4Y8PWV1</accession>
<keyword evidence="4" id="KW-0378">Hydrolase</keyword>
<evidence type="ECO:0000256" key="7">
    <source>
        <dbReference type="SAM" id="Phobius"/>
    </source>
</evidence>
<evidence type="ECO:0000256" key="1">
    <source>
        <dbReference type="ARBA" id="ARBA00004651"/>
    </source>
</evidence>
<dbReference type="Proteomes" id="UP000298246">
    <property type="component" value="Unassembled WGS sequence"/>
</dbReference>
<dbReference type="EMBL" id="MYFO01000028">
    <property type="protein sequence ID" value="TFE85142.1"/>
    <property type="molecule type" value="Genomic_DNA"/>
</dbReference>
<proteinExistence type="predicted"/>
<name>A0A4Y8PWV1_9BACL</name>
<keyword evidence="10" id="KW-1185">Reference proteome</keyword>
<organism evidence="9 10">
    <name type="scientific">Paenibacillus athensensis</name>
    <dbReference type="NCBI Taxonomy" id="1967502"/>
    <lineage>
        <taxon>Bacteria</taxon>
        <taxon>Bacillati</taxon>
        <taxon>Bacillota</taxon>
        <taxon>Bacilli</taxon>
        <taxon>Bacillales</taxon>
        <taxon>Paenibacillaceae</taxon>
        <taxon>Paenibacillus</taxon>
    </lineage>
</organism>
<reference evidence="9 10" key="1">
    <citation type="submission" date="2017-03" db="EMBL/GenBank/DDBJ databases">
        <title>Isolation of Levoglucosan Utilizing Bacteria.</title>
        <authorList>
            <person name="Arya A.S."/>
        </authorList>
    </citation>
    <scope>NUCLEOTIDE SEQUENCE [LARGE SCALE GENOMIC DNA]</scope>
    <source>
        <strain evidence="9 10">MEC069</strain>
    </source>
</reference>
<dbReference type="InterPro" id="IPR036938">
    <property type="entry name" value="PAP2/HPO_sf"/>
</dbReference>
<evidence type="ECO:0000259" key="8">
    <source>
        <dbReference type="SMART" id="SM00014"/>
    </source>
</evidence>
<dbReference type="SUPFAM" id="SSF48317">
    <property type="entry name" value="Acid phosphatase/Vanadium-dependent haloperoxidase"/>
    <property type="match status" value="1"/>
</dbReference>
<evidence type="ECO:0000256" key="2">
    <source>
        <dbReference type="ARBA" id="ARBA00022475"/>
    </source>
</evidence>
<keyword evidence="6 7" id="KW-0472">Membrane</keyword>
<dbReference type="InterPro" id="IPR000326">
    <property type="entry name" value="PAP2/HPO"/>
</dbReference>
<comment type="caution">
    <text evidence="9">The sequence shown here is derived from an EMBL/GenBank/DDBJ whole genome shotgun (WGS) entry which is preliminary data.</text>
</comment>
<keyword evidence="3 7" id="KW-0812">Transmembrane</keyword>
<evidence type="ECO:0000313" key="10">
    <source>
        <dbReference type="Proteomes" id="UP000298246"/>
    </source>
</evidence>
<evidence type="ECO:0000313" key="9">
    <source>
        <dbReference type="EMBL" id="TFE85142.1"/>
    </source>
</evidence>
<feature type="transmembrane region" description="Helical" evidence="7">
    <location>
        <begin position="114"/>
        <end position="137"/>
    </location>
</feature>
<evidence type="ECO:0000256" key="4">
    <source>
        <dbReference type="ARBA" id="ARBA00022801"/>
    </source>
</evidence>
<evidence type="ECO:0000256" key="3">
    <source>
        <dbReference type="ARBA" id="ARBA00022692"/>
    </source>
</evidence>
<dbReference type="SMART" id="SM00014">
    <property type="entry name" value="acidPPc"/>
    <property type="match status" value="1"/>
</dbReference>
<dbReference type="RefSeq" id="WP_134755393.1">
    <property type="nucleotide sequence ID" value="NZ_MYFO02000005.1"/>
</dbReference>
<feature type="transmembrane region" description="Helical" evidence="7">
    <location>
        <begin position="31"/>
        <end position="53"/>
    </location>
</feature>
<evidence type="ECO:0000256" key="5">
    <source>
        <dbReference type="ARBA" id="ARBA00022989"/>
    </source>
</evidence>
<keyword evidence="2" id="KW-1003">Cell membrane</keyword>
<feature type="domain" description="Phosphatidic acid phosphatase type 2/haloperoxidase" evidence="8">
    <location>
        <begin position="63"/>
        <end position="171"/>
    </location>
</feature>
<dbReference type="Gene3D" id="1.20.144.10">
    <property type="entry name" value="Phosphatidic acid phosphatase type 2/haloperoxidase"/>
    <property type="match status" value="1"/>
</dbReference>
<dbReference type="OrthoDB" id="9789113at2"/>
<keyword evidence="5 7" id="KW-1133">Transmembrane helix</keyword>
<feature type="transmembrane region" description="Helical" evidence="7">
    <location>
        <begin position="157"/>
        <end position="174"/>
    </location>
</feature>
<dbReference type="GO" id="GO:0005886">
    <property type="term" value="C:plasma membrane"/>
    <property type="evidence" value="ECO:0007669"/>
    <property type="project" value="UniProtKB-SubCell"/>
</dbReference>